<protein>
    <recommendedName>
        <fullName evidence="3">PCI domain-containing protein</fullName>
    </recommendedName>
</protein>
<dbReference type="Proteomes" id="UP001470230">
    <property type="component" value="Unassembled WGS sequence"/>
</dbReference>
<organism evidence="1 2">
    <name type="scientific">Tritrichomonas musculus</name>
    <dbReference type="NCBI Taxonomy" id="1915356"/>
    <lineage>
        <taxon>Eukaryota</taxon>
        <taxon>Metamonada</taxon>
        <taxon>Parabasalia</taxon>
        <taxon>Tritrichomonadida</taxon>
        <taxon>Tritrichomonadidae</taxon>
        <taxon>Tritrichomonas</taxon>
    </lineage>
</organism>
<reference evidence="1 2" key="1">
    <citation type="submission" date="2024-04" db="EMBL/GenBank/DDBJ databases">
        <title>Tritrichomonas musculus Genome.</title>
        <authorList>
            <person name="Alves-Ferreira E."/>
            <person name="Grigg M."/>
            <person name="Lorenzi H."/>
            <person name="Galac M."/>
        </authorList>
    </citation>
    <scope>NUCLEOTIDE SEQUENCE [LARGE SCALE GENOMIC DNA]</scope>
    <source>
        <strain evidence="1 2">EAF2021</strain>
    </source>
</reference>
<evidence type="ECO:0008006" key="3">
    <source>
        <dbReference type="Google" id="ProtNLM"/>
    </source>
</evidence>
<dbReference type="InterPro" id="IPR036770">
    <property type="entry name" value="Ankyrin_rpt-contain_sf"/>
</dbReference>
<accession>A0ABR2JD92</accession>
<name>A0ABR2JD92_9EUKA</name>
<proteinExistence type="predicted"/>
<dbReference type="PANTHER" id="PTHR24159">
    <property type="match status" value="1"/>
</dbReference>
<dbReference type="PANTHER" id="PTHR24159:SF5">
    <property type="entry name" value="ANK_REP_REGION DOMAIN-CONTAINING PROTEIN"/>
    <property type="match status" value="1"/>
</dbReference>
<evidence type="ECO:0000313" key="1">
    <source>
        <dbReference type="EMBL" id="KAK8875699.1"/>
    </source>
</evidence>
<comment type="caution">
    <text evidence="1">The sequence shown here is derived from an EMBL/GenBank/DDBJ whole genome shotgun (WGS) entry which is preliminary data.</text>
</comment>
<evidence type="ECO:0000313" key="2">
    <source>
        <dbReference type="Proteomes" id="UP001470230"/>
    </source>
</evidence>
<sequence>MFNLNKYREDHADLYEFAEKINECNEIELLDFFNTLEYNNYNTFYCILQMIAHFTKQRPISFNRMTKFLLNISDEMKTNFSEEQISNAFKMSSQAVLDFLYDQKIVSKRMTEESTEDNQIYTSFYIQNLEANFDDENEIEQEKEEKPNDEKEGYNSIRKVIQNDDIDSFQNFISRTNENINSNLQKSSQILNTFEKQCQKYIEYAAFFGSLHIFKFLWLNNAVVTDNLFPLSIFGGDMEIIHLIESKINSDSNYSEKIESIMNKAATSAVFCFRHELLEYLCENYSITFEYAALYQSLISFNLPDLLFMIETNPMILNSYSDDLRETIFHNPNHFTQCDIIKFILSNYLYKKYGNSDFLDEKESEIVDFSVIEINVDSTDTVVL</sequence>
<dbReference type="EMBL" id="JAPFFF010000012">
    <property type="protein sequence ID" value="KAK8875699.1"/>
    <property type="molecule type" value="Genomic_DNA"/>
</dbReference>
<dbReference type="SUPFAM" id="SSF48403">
    <property type="entry name" value="Ankyrin repeat"/>
    <property type="match status" value="1"/>
</dbReference>
<gene>
    <name evidence="1" type="ORF">M9Y10_005874</name>
</gene>
<keyword evidence="2" id="KW-1185">Reference proteome</keyword>